<feature type="region of interest" description="Disordered" evidence="1">
    <location>
        <begin position="494"/>
        <end position="522"/>
    </location>
</feature>
<accession>A0ABP0IFC5</accession>
<evidence type="ECO:0000256" key="1">
    <source>
        <dbReference type="SAM" id="MobiDB-lite"/>
    </source>
</evidence>
<organism evidence="2 3">
    <name type="scientific">Durusdinium trenchii</name>
    <dbReference type="NCBI Taxonomy" id="1381693"/>
    <lineage>
        <taxon>Eukaryota</taxon>
        <taxon>Sar</taxon>
        <taxon>Alveolata</taxon>
        <taxon>Dinophyceae</taxon>
        <taxon>Suessiales</taxon>
        <taxon>Symbiodiniaceae</taxon>
        <taxon>Durusdinium</taxon>
    </lineage>
</organism>
<dbReference type="EMBL" id="CAXAMM010003736">
    <property type="protein sequence ID" value="CAK9001048.1"/>
    <property type="molecule type" value="Genomic_DNA"/>
</dbReference>
<comment type="caution">
    <text evidence="2">The sequence shown here is derived from an EMBL/GenBank/DDBJ whole genome shotgun (WGS) entry which is preliminary data.</text>
</comment>
<proteinExistence type="predicted"/>
<keyword evidence="3" id="KW-1185">Reference proteome</keyword>
<evidence type="ECO:0000313" key="2">
    <source>
        <dbReference type="EMBL" id="CAK9001048.1"/>
    </source>
</evidence>
<evidence type="ECO:0000313" key="3">
    <source>
        <dbReference type="Proteomes" id="UP001642464"/>
    </source>
</evidence>
<gene>
    <name evidence="2" type="ORF">SCF082_LOCUS6759</name>
</gene>
<protein>
    <submittedName>
        <fullName evidence="2">DnaJ-like subfamily C member 17</fullName>
    </submittedName>
</protein>
<sequence length="522" mass="59995">MGLSLAKARKTLPRVSWKTRADKMLGHTPSEELRQQVEEKERDRWIQKLVTLLEVSGLVEALERKPERYEYYASRYAMGRRAATLRQHVRYGIQLQEYMEGVFGERWLRHEGDFIAYAARFTVSMVKALEDSVMNISLQNFMRVYCWHKLLKLWGALRCHDSEGIPPSSIRFDPQVGLEGEIHRSKTTGSGKRIEIVQFHISCRSWLVHKEWIQVGLEIYTIMARRANHLNKDFLMPIPDETLANFRRRMMKYPDAMSFSRAMWSELLAPIKDEKGRHLPLLRPESSCCWSEHSERVTITSWAAVIGVDKEIRRRWGRWRPSVDEDYVTTTRRLLRDAQKEVAGRIRRQHGALDVVDDRSVVNNFTVWLQDVHKKTVTQANLEGQCIAPEHWGSPKLLVELKSTSEKGASGGYVPTSPPSNLDEEERADLPEAEPNYTRWEHTCWPLSVEGSEGRFMFRGEFVIVGMERPELDPSQGERLCSTCFSTREKIAEALSAGAEGEVDTDSAPSSTDMEGDEAGEP</sequence>
<reference evidence="2 3" key="1">
    <citation type="submission" date="2024-02" db="EMBL/GenBank/DDBJ databases">
        <authorList>
            <person name="Chen Y."/>
            <person name="Shah S."/>
            <person name="Dougan E. K."/>
            <person name="Thang M."/>
            <person name="Chan C."/>
        </authorList>
    </citation>
    <scope>NUCLEOTIDE SEQUENCE [LARGE SCALE GENOMIC DNA]</scope>
</reference>
<feature type="region of interest" description="Disordered" evidence="1">
    <location>
        <begin position="407"/>
        <end position="428"/>
    </location>
</feature>
<name>A0ABP0IFC5_9DINO</name>
<dbReference type="Proteomes" id="UP001642464">
    <property type="component" value="Unassembled WGS sequence"/>
</dbReference>